<accession>A0A133UA93</accession>
<organism evidence="2 3">
    <name type="scientific">candidate division MSBL1 archaeon SCGC-AAA259A05</name>
    <dbReference type="NCBI Taxonomy" id="1698259"/>
    <lineage>
        <taxon>Archaea</taxon>
        <taxon>Methanobacteriati</taxon>
        <taxon>Methanobacteriota</taxon>
        <taxon>candidate division MSBL1</taxon>
    </lineage>
</organism>
<evidence type="ECO:0000259" key="1">
    <source>
        <dbReference type="Pfam" id="PF14451"/>
    </source>
</evidence>
<proteinExistence type="predicted"/>
<comment type="caution">
    <text evidence="2">The sequence shown here is derived from an EMBL/GenBank/DDBJ whole genome shotgun (WGS) entry which is preliminary data.</text>
</comment>
<dbReference type="EMBL" id="LHXJ01000020">
    <property type="protein sequence ID" value="KXA91120.1"/>
    <property type="molecule type" value="Genomic_DNA"/>
</dbReference>
<dbReference type="AlphaFoldDB" id="A0A133UA93"/>
<dbReference type="InterPro" id="IPR012675">
    <property type="entry name" value="Beta-grasp_dom_sf"/>
</dbReference>
<dbReference type="SUPFAM" id="SSF54285">
    <property type="entry name" value="MoaD/ThiS"/>
    <property type="match status" value="1"/>
</dbReference>
<gene>
    <name evidence="2" type="ORF">AKJ57_02365</name>
</gene>
<dbReference type="Proteomes" id="UP000070163">
    <property type="component" value="Unassembled WGS sequence"/>
</dbReference>
<keyword evidence="3" id="KW-1185">Reference proteome</keyword>
<reference evidence="2 3" key="1">
    <citation type="journal article" date="2016" name="Sci. Rep.">
        <title>Metabolic traits of an uncultured archaeal lineage -MSBL1- from brine pools of the Red Sea.</title>
        <authorList>
            <person name="Mwirichia R."/>
            <person name="Alam I."/>
            <person name="Rashid M."/>
            <person name="Vinu M."/>
            <person name="Ba-Alawi W."/>
            <person name="Anthony Kamau A."/>
            <person name="Kamanda Ngugi D."/>
            <person name="Goker M."/>
            <person name="Klenk H.P."/>
            <person name="Bajic V."/>
            <person name="Stingl U."/>
        </authorList>
    </citation>
    <scope>NUCLEOTIDE SEQUENCE [LARGE SCALE GENOMIC DNA]</scope>
    <source>
        <strain evidence="2">SCGC-AAA259A05</strain>
    </source>
</reference>
<dbReference type="Pfam" id="PF14451">
    <property type="entry name" value="Ub-Mut7C"/>
    <property type="match status" value="1"/>
</dbReference>
<dbReference type="InterPro" id="IPR027798">
    <property type="entry name" value="Ub_Mut7C"/>
</dbReference>
<evidence type="ECO:0000313" key="2">
    <source>
        <dbReference type="EMBL" id="KXA91120.1"/>
    </source>
</evidence>
<protein>
    <recommendedName>
        <fullName evidence="1">Ubiquitin Mut7-C domain-containing protein</fullName>
    </recommendedName>
</protein>
<dbReference type="InterPro" id="IPR016155">
    <property type="entry name" value="Mopterin_synth/thiamin_S_b"/>
</dbReference>
<name>A0A133UA93_9EURY</name>
<evidence type="ECO:0000313" key="3">
    <source>
        <dbReference type="Proteomes" id="UP000070163"/>
    </source>
</evidence>
<dbReference type="Gene3D" id="3.10.20.30">
    <property type="match status" value="1"/>
</dbReference>
<sequence>MTLQVRLYGKLRDLASDHVEASGKIGLIEFEDRSIEKISDVLEFLGVDEEEISHIFLNGEYSGKDRKLGKGDRLALFSKDMSLLYKWYFSEKGGD</sequence>
<feature type="domain" description="Ubiquitin Mut7-C" evidence="1">
    <location>
        <begin position="3"/>
        <end position="77"/>
    </location>
</feature>